<dbReference type="SUPFAM" id="SSF53822">
    <property type="entry name" value="Periplasmic binding protein-like I"/>
    <property type="match status" value="1"/>
</dbReference>
<dbReference type="Gene3D" id="1.10.260.40">
    <property type="entry name" value="lambda repressor-like DNA-binding domains"/>
    <property type="match status" value="1"/>
</dbReference>
<dbReference type="Gene3D" id="3.40.50.2300">
    <property type="match status" value="2"/>
</dbReference>
<evidence type="ECO:0000256" key="3">
    <source>
        <dbReference type="ARBA" id="ARBA00023163"/>
    </source>
</evidence>
<dbReference type="CDD" id="cd06267">
    <property type="entry name" value="PBP1_LacI_sugar_binding-like"/>
    <property type="match status" value="1"/>
</dbReference>
<dbReference type="RefSeq" id="WP_354024252.1">
    <property type="nucleotide sequence ID" value="NZ_JBEPSJ010000001.1"/>
</dbReference>
<dbReference type="Pfam" id="PF00356">
    <property type="entry name" value="LacI"/>
    <property type="match status" value="1"/>
</dbReference>
<protein>
    <submittedName>
        <fullName evidence="5">DNA-binding LacI/PurR family transcriptional regulator</fullName>
    </submittedName>
</protein>
<dbReference type="EMBL" id="JBEPSJ010000001">
    <property type="protein sequence ID" value="MET4582103.1"/>
    <property type="molecule type" value="Genomic_DNA"/>
</dbReference>
<evidence type="ECO:0000256" key="1">
    <source>
        <dbReference type="ARBA" id="ARBA00023015"/>
    </source>
</evidence>
<organism evidence="5 6">
    <name type="scientific">Conyzicola nivalis</name>
    <dbReference type="NCBI Taxonomy" id="1477021"/>
    <lineage>
        <taxon>Bacteria</taxon>
        <taxon>Bacillati</taxon>
        <taxon>Actinomycetota</taxon>
        <taxon>Actinomycetes</taxon>
        <taxon>Micrococcales</taxon>
        <taxon>Microbacteriaceae</taxon>
        <taxon>Conyzicola</taxon>
    </lineage>
</organism>
<dbReference type="InterPro" id="IPR000843">
    <property type="entry name" value="HTH_LacI"/>
</dbReference>
<keyword evidence="6" id="KW-1185">Reference proteome</keyword>
<dbReference type="GO" id="GO:0003677">
    <property type="term" value="F:DNA binding"/>
    <property type="evidence" value="ECO:0007669"/>
    <property type="project" value="UniProtKB-KW"/>
</dbReference>
<keyword evidence="3" id="KW-0804">Transcription</keyword>
<reference evidence="5 6" key="1">
    <citation type="submission" date="2024-06" db="EMBL/GenBank/DDBJ databases">
        <title>Sorghum-associated microbial communities from plants grown in Nebraska, USA.</title>
        <authorList>
            <person name="Schachtman D."/>
        </authorList>
    </citation>
    <scope>NUCLEOTIDE SEQUENCE [LARGE SCALE GENOMIC DNA]</scope>
    <source>
        <strain evidence="5 6">2857</strain>
    </source>
</reference>
<keyword evidence="2 5" id="KW-0238">DNA-binding</keyword>
<dbReference type="PANTHER" id="PTHR30146:SF138">
    <property type="entry name" value="TRANSCRIPTIONAL REGULATORY PROTEIN"/>
    <property type="match status" value="1"/>
</dbReference>
<feature type="domain" description="HTH lacI-type" evidence="4">
    <location>
        <begin position="19"/>
        <end position="73"/>
    </location>
</feature>
<accession>A0ABV2QNJ7</accession>
<keyword evidence="1" id="KW-0805">Transcription regulation</keyword>
<evidence type="ECO:0000259" key="4">
    <source>
        <dbReference type="PROSITE" id="PS50932"/>
    </source>
</evidence>
<name>A0ABV2QNJ7_9MICO</name>
<gene>
    <name evidence="5" type="ORF">ABIE21_001593</name>
</gene>
<dbReference type="InterPro" id="IPR028082">
    <property type="entry name" value="Peripla_BP_I"/>
</dbReference>
<dbReference type="InterPro" id="IPR046335">
    <property type="entry name" value="LacI/GalR-like_sensor"/>
</dbReference>
<sequence length="345" mass="36490">MSENDRGTVNAVSPRKPAATIYDIAQLAGVNASTVSRALSTPGRISAKTEQKIHAAAKELNYRVNPAARALLTGRTRTIGLIVADITNPVFFDIVRGAEREAAEHDYTLVLAEFRESAETEMFTARRLIPSVDGLILATSRLEPDEIRGLAEEKPVVVINREVEDITSIVADVAPGVDQAITHLAGLGHTRIAYVAGPQRSWVSHKRWESILAATARSGMEAVELPSEQPVMQAGRAMAPAVLSSGATAVIAYNDLLAIGLMQELIGRSVSVPGDISILGFDNIFGADFTTPGLTSIGSPHTEAGMYAARGILSILDGAPSDQTSHEALVTSLVLRGSTGPRPAV</sequence>
<dbReference type="PROSITE" id="PS50932">
    <property type="entry name" value="HTH_LACI_2"/>
    <property type="match status" value="1"/>
</dbReference>
<dbReference type="SUPFAM" id="SSF47413">
    <property type="entry name" value="lambda repressor-like DNA-binding domains"/>
    <property type="match status" value="1"/>
</dbReference>
<evidence type="ECO:0000256" key="2">
    <source>
        <dbReference type="ARBA" id="ARBA00023125"/>
    </source>
</evidence>
<dbReference type="Pfam" id="PF13377">
    <property type="entry name" value="Peripla_BP_3"/>
    <property type="match status" value="1"/>
</dbReference>
<dbReference type="SMART" id="SM00354">
    <property type="entry name" value="HTH_LACI"/>
    <property type="match status" value="1"/>
</dbReference>
<dbReference type="PANTHER" id="PTHR30146">
    <property type="entry name" value="LACI-RELATED TRANSCRIPTIONAL REPRESSOR"/>
    <property type="match status" value="1"/>
</dbReference>
<evidence type="ECO:0000313" key="6">
    <source>
        <dbReference type="Proteomes" id="UP001549257"/>
    </source>
</evidence>
<dbReference type="InterPro" id="IPR010982">
    <property type="entry name" value="Lambda_DNA-bd_dom_sf"/>
</dbReference>
<proteinExistence type="predicted"/>
<evidence type="ECO:0000313" key="5">
    <source>
        <dbReference type="EMBL" id="MET4582103.1"/>
    </source>
</evidence>
<dbReference type="Proteomes" id="UP001549257">
    <property type="component" value="Unassembled WGS sequence"/>
</dbReference>
<dbReference type="CDD" id="cd01392">
    <property type="entry name" value="HTH_LacI"/>
    <property type="match status" value="1"/>
</dbReference>
<comment type="caution">
    <text evidence="5">The sequence shown here is derived from an EMBL/GenBank/DDBJ whole genome shotgun (WGS) entry which is preliminary data.</text>
</comment>